<reference evidence="1" key="1">
    <citation type="submission" date="2020-10" db="EMBL/GenBank/DDBJ databases">
        <title>De novo genome project of the cellulose decomposer Thermobifida halotolerans type strain.</title>
        <authorList>
            <person name="Nagy I."/>
            <person name="Horvath B."/>
            <person name="Kukolya J."/>
            <person name="Nagy I."/>
            <person name="Orsini M."/>
        </authorList>
    </citation>
    <scope>NUCLEOTIDE SEQUENCE</scope>
    <source>
        <strain evidence="1">DSM 44931</strain>
    </source>
</reference>
<dbReference type="OrthoDB" id="9987506at2"/>
<dbReference type="Proteomes" id="UP000265719">
    <property type="component" value="Chromosome"/>
</dbReference>
<evidence type="ECO:0000313" key="1">
    <source>
        <dbReference type="EMBL" id="UOE21941.1"/>
    </source>
</evidence>
<sequence>MRWEIGTGPDRCAFRTDAYVGRRRRSRPPVTGLHRVRVRDPETSLPADLPRSAAVVYAACLRAGPAGAQVLDLAADTGTPLGAAVELVGLLRDAALVVDAHHRPSRVDRHLLERVLEGLHRL</sequence>
<accession>A0A399G652</accession>
<gene>
    <name evidence="1" type="ORF">NI17_008465</name>
</gene>
<dbReference type="EMBL" id="CP063196">
    <property type="protein sequence ID" value="UOE21941.1"/>
    <property type="molecule type" value="Genomic_DNA"/>
</dbReference>
<proteinExistence type="predicted"/>
<organism evidence="1 2">
    <name type="scientific">Thermobifida halotolerans</name>
    <dbReference type="NCBI Taxonomy" id="483545"/>
    <lineage>
        <taxon>Bacteria</taxon>
        <taxon>Bacillati</taxon>
        <taxon>Actinomycetota</taxon>
        <taxon>Actinomycetes</taxon>
        <taxon>Streptosporangiales</taxon>
        <taxon>Nocardiopsidaceae</taxon>
        <taxon>Thermobifida</taxon>
    </lineage>
</organism>
<protein>
    <submittedName>
        <fullName evidence="1">DUF742 domain-containing protein</fullName>
    </submittedName>
</protein>
<keyword evidence="2" id="KW-1185">Reference proteome</keyword>
<dbReference type="AlphaFoldDB" id="A0A399G652"/>
<name>A0A399G652_9ACTN</name>
<evidence type="ECO:0000313" key="2">
    <source>
        <dbReference type="Proteomes" id="UP000265719"/>
    </source>
</evidence>
<dbReference type="KEGG" id="thao:NI17_008465"/>